<dbReference type="RefSeq" id="WP_028246332.1">
    <property type="nucleotide sequence ID" value="NZ_FMWK01000006.1"/>
</dbReference>
<feature type="domain" description="Carrier" evidence="1">
    <location>
        <begin position="1"/>
        <end position="74"/>
    </location>
</feature>
<dbReference type="EMBL" id="FMWK01000006">
    <property type="protein sequence ID" value="SCZ78651.1"/>
    <property type="molecule type" value="Genomic_DNA"/>
</dbReference>
<evidence type="ECO:0000259" key="1">
    <source>
        <dbReference type="PROSITE" id="PS50075"/>
    </source>
</evidence>
<accession>A0A1G5RYX5</accession>
<dbReference type="SUPFAM" id="SSF47336">
    <property type="entry name" value="ACP-like"/>
    <property type="match status" value="1"/>
</dbReference>
<proteinExistence type="predicted"/>
<dbReference type="Proteomes" id="UP000199428">
    <property type="component" value="Unassembled WGS sequence"/>
</dbReference>
<evidence type="ECO:0000313" key="2">
    <source>
        <dbReference type="EMBL" id="SCZ78651.1"/>
    </source>
</evidence>
<organism evidence="2 3">
    <name type="scientific">Pseudobutyrivibrio xylanivorans</name>
    <dbReference type="NCBI Taxonomy" id="185007"/>
    <lineage>
        <taxon>Bacteria</taxon>
        <taxon>Bacillati</taxon>
        <taxon>Bacillota</taxon>
        <taxon>Clostridia</taxon>
        <taxon>Lachnospirales</taxon>
        <taxon>Lachnospiraceae</taxon>
        <taxon>Pseudobutyrivibrio</taxon>
    </lineage>
</organism>
<name>A0A1G5RYX5_PSEXY</name>
<dbReference type="InterPro" id="IPR036736">
    <property type="entry name" value="ACP-like_sf"/>
</dbReference>
<dbReference type="AlphaFoldDB" id="A0A1G5RYX5"/>
<dbReference type="Gene3D" id="1.10.1200.10">
    <property type="entry name" value="ACP-like"/>
    <property type="match status" value="1"/>
</dbReference>
<dbReference type="PROSITE" id="PS50075">
    <property type="entry name" value="CARRIER"/>
    <property type="match status" value="1"/>
</dbReference>
<dbReference type="InterPro" id="IPR009081">
    <property type="entry name" value="PP-bd_ACP"/>
</dbReference>
<reference evidence="2 3" key="1">
    <citation type="submission" date="2016-10" db="EMBL/GenBank/DDBJ databases">
        <authorList>
            <person name="de Groot N.N."/>
        </authorList>
    </citation>
    <scope>NUCLEOTIDE SEQUENCE [LARGE SCALE GENOMIC DNA]</scope>
    <source>
        <strain evidence="2 3">DSM 10317</strain>
    </source>
</reference>
<evidence type="ECO:0000313" key="3">
    <source>
        <dbReference type="Proteomes" id="UP000199428"/>
    </source>
</evidence>
<protein>
    <recommendedName>
        <fullName evidence="1">Carrier domain-containing protein</fullName>
    </recommendedName>
</protein>
<sequence length="75" mass="8347">MKDKVLAILEGVRPDIDYATEDNLVDGGVLESFDIVAIISQFESEFDIEVEPQYLTAAHFNSLDAMVSLVETLQK</sequence>
<gene>
    <name evidence="2" type="ORF">SAMN02910350_01379</name>
</gene>